<accession>A0A0K9NRD1</accession>
<keyword evidence="2" id="KW-1185">Reference proteome</keyword>
<gene>
    <name evidence="1" type="ORF">ZOSMA_69G00270</name>
</gene>
<protein>
    <submittedName>
        <fullName evidence="1">Uncharacterized protein</fullName>
    </submittedName>
</protein>
<evidence type="ECO:0000313" key="1">
    <source>
        <dbReference type="EMBL" id="KMZ59331.1"/>
    </source>
</evidence>
<evidence type="ECO:0000313" key="2">
    <source>
        <dbReference type="Proteomes" id="UP000036987"/>
    </source>
</evidence>
<dbReference type="AlphaFoldDB" id="A0A0K9NRD1"/>
<organism evidence="1 2">
    <name type="scientific">Zostera marina</name>
    <name type="common">Eelgrass</name>
    <dbReference type="NCBI Taxonomy" id="29655"/>
    <lineage>
        <taxon>Eukaryota</taxon>
        <taxon>Viridiplantae</taxon>
        <taxon>Streptophyta</taxon>
        <taxon>Embryophyta</taxon>
        <taxon>Tracheophyta</taxon>
        <taxon>Spermatophyta</taxon>
        <taxon>Magnoliopsida</taxon>
        <taxon>Liliopsida</taxon>
        <taxon>Zosteraceae</taxon>
        <taxon>Zostera</taxon>
    </lineage>
</organism>
<comment type="caution">
    <text evidence="1">The sequence shown here is derived from an EMBL/GenBank/DDBJ whole genome shotgun (WGS) entry which is preliminary data.</text>
</comment>
<name>A0A0K9NRD1_ZOSMR</name>
<dbReference type="Proteomes" id="UP000036987">
    <property type="component" value="Unassembled WGS sequence"/>
</dbReference>
<proteinExistence type="predicted"/>
<reference evidence="2" key="1">
    <citation type="journal article" date="2016" name="Nature">
        <title>The genome of the seagrass Zostera marina reveals angiosperm adaptation to the sea.</title>
        <authorList>
            <person name="Olsen J.L."/>
            <person name="Rouze P."/>
            <person name="Verhelst B."/>
            <person name="Lin Y.-C."/>
            <person name="Bayer T."/>
            <person name="Collen J."/>
            <person name="Dattolo E."/>
            <person name="De Paoli E."/>
            <person name="Dittami S."/>
            <person name="Maumus F."/>
            <person name="Michel G."/>
            <person name="Kersting A."/>
            <person name="Lauritano C."/>
            <person name="Lohaus R."/>
            <person name="Toepel M."/>
            <person name="Tonon T."/>
            <person name="Vanneste K."/>
            <person name="Amirebrahimi M."/>
            <person name="Brakel J."/>
            <person name="Bostroem C."/>
            <person name="Chovatia M."/>
            <person name="Grimwood J."/>
            <person name="Jenkins J.W."/>
            <person name="Jueterbock A."/>
            <person name="Mraz A."/>
            <person name="Stam W.T."/>
            <person name="Tice H."/>
            <person name="Bornberg-Bauer E."/>
            <person name="Green P.J."/>
            <person name="Pearson G.A."/>
            <person name="Procaccini G."/>
            <person name="Duarte C.M."/>
            <person name="Schmutz J."/>
            <person name="Reusch T.B.H."/>
            <person name="Van de Peer Y."/>
        </authorList>
    </citation>
    <scope>NUCLEOTIDE SEQUENCE [LARGE SCALE GENOMIC DNA]</scope>
    <source>
        <strain evidence="2">cv. Finnish</strain>
    </source>
</reference>
<dbReference type="EMBL" id="LFYR01001802">
    <property type="protein sequence ID" value="KMZ59331.1"/>
    <property type="molecule type" value="Genomic_DNA"/>
</dbReference>
<sequence>MCEIDMTCYFSVYRSVTNSEASSHLMIVVIFEHNLCDFLSHSSISTTDSPIHMRILASHLSQPNQRFPCGINPKSLVNDGDEINSAVDSRKDSLMVEQQRSRFAVAKSLAILRLARSLSRWSNRRKSQKEGSWRFLSFAVSSGESLLSLAKSESVARGEGLCLSRGDDLPLAVVKDARSKVAVTTPVLVLNIQELAVSCSLAAVRDSLAHIRDLCSFARSSSNFPSLA</sequence>